<evidence type="ECO:0000313" key="2">
    <source>
        <dbReference type="EMBL" id="JAD78644.1"/>
    </source>
</evidence>
<name>A0A0A9CQR7_ARUDO</name>
<dbReference type="EMBL" id="GBRH01219251">
    <property type="protein sequence ID" value="JAD78644.1"/>
    <property type="molecule type" value="Transcribed_RNA"/>
</dbReference>
<reference evidence="2" key="2">
    <citation type="journal article" date="2015" name="Data Brief">
        <title>Shoot transcriptome of the giant reed, Arundo donax.</title>
        <authorList>
            <person name="Barrero R.A."/>
            <person name="Guerrero F.D."/>
            <person name="Moolhuijzen P."/>
            <person name="Goolsby J.A."/>
            <person name="Tidwell J."/>
            <person name="Bellgard S.E."/>
            <person name="Bellgard M.I."/>
        </authorList>
    </citation>
    <scope>NUCLEOTIDE SEQUENCE</scope>
    <source>
        <tissue evidence="2">Shoot tissue taken approximately 20 cm above the soil surface</tissue>
    </source>
</reference>
<proteinExistence type="predicted"/>
<dbReference type="AlphaFoldDB" id="A0A0A9CQR7"/>
<sequence>MSGQRRNSGRGMWWIPLTCPTFSSLPKEGRRTQSSLSRLRPFLTSRTT</sequence>
<protein>
    <submittedName>
        <fullName evidence="2">Uncharacterized protein</fullName>
    </submittedName>
</protein>
<evidence type="ECO:0000256" key="1">
    <source>
        <dbReference type="SAM" id="MobiDB-lite"/>
    </source>
</evidence>
<accession>A0A0A9CQR7</accession>
<reference evidence="2" key="1">
    <citation type="submission" date="2014-09" db="EMBL/GenBank/DDBJ databases">
        <authorList>
            <person name="Magalhaes I.L.F."/>
            <person name="Oliveira U."/>
            <person name="Santos F.R."/>
            <person name="Vidigal T.H.D.A."/>
            <person name="Brescovit A.D."/>
            <person name="Santos A.J."/>
        </authorList>
    </citation>
    <scope>NUCLEOTIDE SEQUENCE</scope>
    <source>
        <tissue evidence="2">Shoot tissue taken approximately 20 cm above the soil surface</tissue>
    </source>
</reference>
<feature type="region of interest" description="Disordered" evidence="1">
    <location>
        <begin position="25"/>
        <end position="48"/>
    </location>
</feature>
<organism evidence="2">
    <name type="scientific">Arundo donax</name>
    <name type="common">Giant reed</name>
    <name type="synonym">Donax arundinaceus</name>
    <dbReference type="NCBI Taxonomy" id="35708"/>
    <lineage>
        <taxon>Eukaryota</taxon>
        <taxon>Viridiplantae</taxon>
        <taxon>Streptophyta</taxon>
        <taxon>Embryophyta</taxon>
        <taxon>Tracheophyta</taxon>
        <taxon>Spermatophyta</taxon>
        <taxon>Magnoliopsida</taxon>
        <taxon>Liliopsida</taxon>
        <taxon>Poales</taxon>
        <taxon>Poaceae</taxon>
        <taxon>PACMAD clade</taxon>
        <taxon>Arundinoideae</taxon>
        <taxon>Arundineae</taxon>
        <taxon>Arundo</taxon>
    </lineage>
</organism>